<evidence type="ECO:0000313" key="6">
    <source>
        <dbReference type="EMBL" id="KMK12896.1"/>
    </source>
</evidence>
<dbReference type="PANTHER" id="PTHR42770:SF8">
    <property type="entry name" value="PUTRESCINE IMPORTER PUUP"/>
    <property type="match status" value="1"/>
</dbReference>
<dbReference type="eggNOG" id="COG0531">
    <property type="taxonomic scope" value="Bacteria"/>
</dbReference>
<evidence type="ECO:0000256" key="4">
    <source>
        <dbReference type="ARBA" id="ARBA00022989"/>
    </source>
</evidence>
<keyword evidence="4" id="KW-1133">Transmembrane helix</keyword>
<dbReference type="PATRIC" id="fig|61647.15.peg.1052"/>
<evidence type="ECO:0000256" key="3">
    <source>
        <dbReference type="ARBA" id="ARBA00022692"/>
    </source>
</evidence>
<dbReference type="GO" id="GO:0022857">
    <property type="term" value="F:transmembrane transporter activity"/>
    <property type="evidence" value="ECO:0007669"/>
    <property type="project" value="InterPro"/>
</dbReference>
<accession>A0A0J5KVU3</accession>
<dbReference type="PANTHER" id="PTHR42770">
    <property type="entry name" value="AMINO ACID TRANSPORTER-RELATED"/>
    <property type="match status" value="1"/>
</dbReference>
<dbReference type="PIRSF" id="PIRSF006060">
    <property type="entry name" value="AA_transporter"/>
    <property type="match status" value="1"/>
</dbReference>
<evidence type="ECO:0000256" key="5">
    <source>
        <dbReference type="ARBA" id="ARBA00023136"/>
    </source>
</evidence>
<evidence type="ECO:0000313" key="7">
    <source>
        <dbReference type="Proteomes" id="UP000036196"/>
    </source>
</evidence>
<dbReference type="Pfam" id="PF13520">
    <property type="entry name" value="AA_permease_2"/>
    <property type="match status" value="1"/>
</dbReference>
<comment type="subcellular location">
    <subcellularLocation>
        <location evidence="1">Cell membrane</location>
        <topology evidence="1">Multi-pass membrane protein</topology>
    </subcellularLocation>
</comment>
<dbReference type="InterPro" id="IPR050367">
    <property type="entry name" value="APC_superfamily"/>
</dbReference>
<dbReference type="AlphaFoldDB" id="A0A0J5KVU3"/>
<evidence type="ECO:0000256" key="2">
    <source>
        <dbReference type="ARBA" id="ARBA00022475"/>
    </source>
</evidence>
<keyword evidence="3" id="KW-0812">Transmembrane</keyword>
<keyword evidence="2" id="KW-1003">Cell membrane</keyword>
<keyword evidence="5" id="KW-0472">Membrane</keyword>
<reference evidence="6 7" key="1">
    <citation type="submission" date="2015-05" db="EMBL/GenBank/DDBJ databases">
        <title>Genome sequences of Pluralibacter gergoviae.</title>
        <authorList>
            <person name="Greninger A.L."/>
            <person name="Miller S."/>
        </authorList>
    </citation>
    <scope>NUCLEOTIDE SEQUENCE [LARGE SCALE GENOMIC DNA]</scope>
    <source>
        <strain evidence="6 7">JS81F13</strain>
    </source>
</reference>
<proteinExistence type="predicted"/>
<keyword evidence="7" id="KW-1185">Reference proteome</keyword>
<protein>
    <submittedName>
        <fullName evidence="6">Putrescine importer PuuP</fullName>
    </submittedName>
</protein>
<organism evidence="6 7">
    <name type="scientific">Pluralibacter gergoviae</name>
    <name type="common">Enterobacter gergoviae</name>
    <dbReference type="NCBI Taxonomy" id="61647"/>
    <lineage>
        <taxon>Bacteria</taxon>
        <taxon>Pseudomonadati</taxon>
        <taxon>Pseudomonadota</taxon>
        <taxon>Gammaproteobacteria</taxon>
        <taxon>Enterobacterales</taxon>
        <taxon>Enterobacteriaceae</taxon>
        <taxon>Pluralibacter</taxon>
    </lineage>
</organism>
<evidence type="ECO:0000256" key="1">
    <source>
        <dbReference type="ARBA" id="ARBA00004651"/>
    </source>
</evidence>
<dbReference type="GO" id="GO:0005886">
    <property type="term" value="C:plasma membrane"/>
    <property type="evidence" value="ECO:0007669"/>
    <property type="project" value="UniProtKB-SubCell"/>
</dbReference>
<name>A0A0J5KVU3_PLUGE</name>
<dbReference type="RefSeq" id="WP_048279389.1">
    <property type="nucleotide sequence ID" value="NZ_DAMADZ010000006.1"/>
</dbReference>
<sequence length="447" mass="48618">MPQTLQLRRVLKTPALVAFGLAYMVPLGVFTTYGQVTVLSEGHLPIAYLVTIVTILFTALSYCRMASALPLAGSAYSYVQRSFGGKMGFLVGWAQILDYLFLPILNYLVLGIFLHEAFPAIPAPVFVLASILSVSFLNVIGVRLLTSVNFTLIAAQLVFIVLFIALSFSHADLSPEALMRPLMVNGSHLGGLLAGAAVLCLAFLGFDAIATMAEEADDAKRTLPKAIIITVLLAGVIFIAVSYAAHLIYPDWRALIPVQDTASLVVSEKAGGKWMYNFFMAAYLTGVYASAMTAQTGVSRIFYAMGREGVLPKKIFYHLHPRFRTPNRAIIFVALISLTALELSLDLVVSMISFGALVAFTFVNLSVIKHFLINEKRRGAAALVRYGLLPLMGVGMSVWLWTSLATDALIVGLVWLAVGVIWLLVMTRGLSRPLPSVKRDDLSHLLD</sequence>
<dbReference type="InterPro" id="IPR002293">
    <property type="entry name" value="AA/rel_permease1"/>
</dbReference>
<dbReference type="Gene3D" id="1.20.1740.10">
    <property type="entry name" value="Amino acid/polyamine transporter I"/>
    <property type="match status" value="1"/>
</dbReference>
<gene>
    <name evidence="6" type="ORF">ABW06_14375</name>
</gene>
<dbReference type="STRING" id="61647.LG71_00260"/>
<dbReference type="EMBL" id="LDZF01000014">
    <property type="protein sequence ID" value="KMK12896.1"/>
    <property type="molecule type" value="Genomic_DNA"/>
</dbReference>
<comment type="caution">
    <text evidence="6">The sequence shown here is derived from an EMBL/GenBank/DDBJ whole genome shotgun (WGS) entry which is preliminary data.</text>
</comment>
<dbReference type="Proteomes" id="UP000036196">
    <property type="component" value="Unassembled WGS sequence"/>
</dbReference>